<sequence>MDSTVDDWAQAGDRVTELLSVTVEARRWKFMKLMLSQNSSSMLCNEGKLCGIQNLWAFNTMGLKAVNTMDETTKFDCRIDGRIRILGLSLWARI</sequence>
<reference evidence="1 2" key="1">
    <citation type="submission" date="2021-06" db="EMBL/GenBank/DDBJ databases">
        <title>Caerostris extrusa draft genome.</title>
        <authorList>
            <person name="Kono N."/>
            <person name="Arakawa K."/>
        </authorList>
    </citation>
    <scope>NUCLEOTIDE SEQUENCE [LARGE SCALE GENOMIC DNA]</scope>
</reference>
<accession>A0AAV4QIJ1</accession>
<proteinExistence type="predicted"/>
<gene>
    <name evidence="1" type="ORF">CEXT_503361</name>
</gene>
<comment type="caution">
    <text evidence="1">The sequence shown here is derived from an EMBL/GenBank/DDBJ whole genome shotgun (WGS) entry which is preliminary data.</text>
</comment>
<evidence type="ECO:0000313" key="1">
    <source>
        <dbReference type="EMBL" id="GIY08151.1"/>
    </source>
</evidence>
<name>A0AAV4QIJ1_CAEEX</name>
<keyword evidence="2" id="KW-1185">Reference proteome</keyword>
<organism evidence="1 2">
    <name type="scientific">Caerostris extrusa</name>
    <name type="common">Bark spider</name>
    <name type="synonym">Caerostris bankana</name>
    <dbReference type="NCBI Taxonomy" id="172846"/>
    <lineage>
        <taxon>Eukaryota</taxon>
        <taxon>Metazoa</taxon>
        <taxon>Ecdysozoa</taxon>
        <taxon>Arthropoda</taxon>
        <taxon>Chelicerata</taxon>
        <taxon>Arachnida</taxon>
        <taxon>Araneae</taxon>
        <taxon>Araneomorphae</taxon>
        <taxon>Entelegynae</taxon>
        <taxon>Araneoidea</taxon>
        <taxon>Araneidae</taxon>
        <taxon>Caerostris</taxon>
    </lineage>
</organism>
<protein>
    <submittedName>
        <fullName evidence="1">Uncharacterized protein</fullName>
    </submittedName>
</protein>
<dbReference type="EMBL" id="BPLR01006207">
    <property type="protein sequence ID" value="GIY08151.1"/>
    <property type="molecule type" value="Genomic_DNA"/>
</dbReference>
<dbReference type="Proteomes" id="UP001054945">
    <property type="component" value="Unassembled WGS sequence"/>
</dbReference>
<dbReference type="AlphaFoldDB" id="A0AAV4QIJ1"/>
<evidence type="ECO:0000313" key="2">
    <source>
        <dbReference type="Proteomes" id="UP001054945"/>
    </source>
</evidence>